<feature type="non-terminal residue" evidence="1">
    <location>
        <position position="51"/>
    </location>
</feature>
<feature type="non-terminal residue" evidence="1">
    <location>
        <position position="1"/>
    </location>
</feature>
<evidence type="ECO:0000313" key="2">
    <source>
        <dbReference type="Proteomes" id="UP001152795"/>
    </source>
</evidence>
<dbReference type="Proteomes" id="UP001152795">
    <property type="component" value="Unassembled WGS sequence"/>
</dbReference>
<dbReference type="EMBL" id="CACRXK020006472">
    <property type="protein sequence ID" value="CAB4009499.1"/>
    <property type="molecule type" value="Genomic_DNA"/>
</dbReference>
<gene>
    <name evidence="1" type="ORF">PACLA_8A000678</name>
</gene>
<name>A0A6S7HY57_PARCT</name>
<keyword evidence="2" id="KW-1185">Reference proteome</keyword>
<accession>A0A6S7HY57</accession>
<reference evidence="1" key="1">
    <citation type="submission" date="2020-04" db="EMBL/GenBank/DDBJ databases">
        <authorList>
            <person name="Alioto T."/>
            <person name="Alioto T."/>
            <person name="Gomez Garrido J."/>
        </authorList>
    </citation>
    <scope>NUCLEOTIDE SEQUENCE</scope>
    <source>
        <strain evidence="1">A484AB</strain>
    </source>
</reference>
<comment type="caution">
    <text evidence="1">The sequence shown here is derived from an EMBL/GenBank/DDBJ whole genome shotgun (WGS) entry which is preliminary data.</text>
</comment>
<protein>
    <submittedName>
        <fullName evidence="1">Uncharacterized protein</fullName>
    </submittedName>
</protein>
<proteinExistence type="predicted"/>
<organism evidence="1 2">
    <name type="scientific">Paramuricea clavata</name>
    <name type="common">Red gorgonian</name>
    <name type="synonym">Violescent sea-whip</name>
    <dbReference type="NCBI Taxonomy" id="317549"/>
    <lineage>
        <taxon>Eukaryota</taxon>
        <taxon>Metazoa</taxon>
        <taxon>Cnidaria</taxon>
        <taxon>Anthozoa</taxon>
        <taxon>Octocorallia</taxon>
        <taxon>Malacalcyonacea</taxon>
        <taxon>Plexauridae</taxon>
        <taxon>Paramuricea</taxon>
    </lineage>
</organism>
<sequence>ETLNKSNDSITILGLYEANSSKLALVYKQETIHEFDRIGLKLIEDSLWPIS</sequence>
<dbReference type="AlphaFoldDB" id="A0A6S7HY57"/>
<evidence type="ECO:0000313" key="1">
    <source>
        <dbReference type="EMBL" id="CAB4009499.1"/>
    </source>
</evidence>